<dbReference type="PANTHER" id="PTHR12526:SF630">
    <property type="entry name" value="GLYCOSYLTRANSFERASE"/>
    <property type="match status" value="1"/>
</dbReference>
<reference evidence="4 5" key="1">
    <citation type="submission" date="2017-01" db="EMBL/GenBank/DDBJ databases">
        <authorList>
            <consortium name="Urmite Genomes"/>
        </authorList>
    </citation>
    <scope>NUCLEOTIDE SEQUENCE [LARGE SCALE GENOMIC DNA]</scope>
    <source>
        <strain evidence="4 5">AB308</strain>
    </source>
</reference>
<feature type="domain" description="Glycosyl transferase family 1" evidence="3">
    <location>
        <begin position="251"/>
        <end position="405"/>
    </location>
</feature>
<keyword evidence="1 4" id="KW-0808">Transferase</keyword>
<dbReference type="Proteomes" id="UP000241595">
    <property type="component" value="Unassembled WGS sequence"/>
</dbReference>
<evidence type="ECO:0000256" key="1">
    <source>
        <dbReference type="ARBA" id="ARBA00022679"/>
    </source>
</evidence>
<accession>A0A2U3N978</accession>
<organism evidence="4 5">
    <name type="scientific">Mycobacterium terramassiliense</name>
    <dbReference type="NCBI Taxonomy" id="1841859"/>
    <lineage>
        <taxon>Bacteria</taxon>
        <taxon>Bacillati</taxon>
        <taxon>Actinomycetota</taxon>
        <taxon>Actinomycetes</taxon>
        <taxon>Mycobacteriales</taxon>
        <taxon>Mycobacteriaceae</taxon>
        <taxon>Mycobacterium</taxon>
    </lineage>
</organism>
<evidence type="ECO:0000259" key="3">
    <source>
        <dbReference type="Pfam" id="PF00534"/>
    </source>
</evidence>
<dbReference type="PANTHER" id="PTHR12526">
    <property type="entry name" value="GLYCOSYLTRANSFERASE"/>
    <property type="match status" value="1"/>
</dbReference>
<keyword evidence="5" id="KW-1185">Reference proteome</keyword>
<dbReference type="STRING" id="1841859.GCA_900157385_01534"/>
<evidence type="ECO:0000313" key="4">
    <source>
        <dbReference type="EMBL" id="SPM28052.1"/>
    </source>
</evidence>
<feature type="transmembrane region" description="Helical" evidence="2">
    <location>
        <begin position="123"/>
        <end position="149"/>
    </location>
</feature>
<keyword evidence="2" id="KW-0472">Membrane</keyword>
<dbReference type="CDD" id="cd03801">
    <property type="entry name" value="GT4_PimA-like"/>
    <property type="match status" value="1"/>
</dbReference>
<dbReference type="AlphaFoldDB" id="A0A2U3N978"/>
<dbReference type="GO" id="GO:0016757">
    <property type="term" value="F:glycosyltransferase activity"/>
    <property type="evidence" value="ECO:0007669"/>
    <property type="project" value="InterPro"/>
</dbReference>
<keyword evidence="2" id="KW-1133">Transmembrane helix</keyword>
<protein>
    <submittedName>
        <fullName evidence="4">Glycosyl transferase</fullName>
    </submittedName>
</protein>
<dbReference type="InterPro" id="IPR001296">
    <property type="entry name" value="Glyco_trans_1"/>
</dbReference>
<proteinExistence type="predicted"/>
<dbReference type="SUPFAM" id="SSF53756">
    <property type="entry name" value="UDP-Glycosyltransferase/glycogen phosphorylase"/>
    <property type="match status" value="1"/>
</dbReference>
<dbReference type="Pfam" id="PF00534">
    <property type="entry name" value="Glycos_transf_1"/>
    <property type="match status" value="1"/>
</dbReference>
<gene>
    <name evidence="4" type="ORF">MTAB308_1537</name>
</gene>
<evidence type="ECO:0000256" key="2">
    <source>
        <dbReference type="SAM" id="Phobius"/>
    </source>
</evidence>
<evidence type="ECO:0000313" key="5">
    <source>
        <dbReference type="Proteomes" id="UP000241595"/>
    </source>
</evidence>
<keyword evidence="2" id="KW-0812">Transmembrane</keyword>
<sequence>MLRVPALLWAYTLAMVAAEPLRRAGSRLRAIKASRKNSPVPRALVVSNVADLGGGGALSFCDFVLALQKMQPDLDLVGVYPRKGSLAEECAGYGIGTEITWVPSWAYLEQWRERISSPLAETLVGAFLVPLANVVAAALLIPGILRALLLLRRLRPNMVLSNTMVIPSHAVAAKLLGIPHYWMVHEFGRDDHWFRFLLGDRMTIRLIGRLSESVICNSRAVEGALLAQDPNMKTRVIYPVVDTALGTPRERHPGERMRVVLVGHFFQSKGQHIAVEAVAIARKAGVELELTLVGPGDHEPLRKLARTLGVADLVDIHGPTQDVGPYWAAAHVGLMCSDCEAFGRVTVEAMRAGLPVCGTNAGGTLEIIDPGVNGLLSAARDAKGLAANLMLLESDEDLRRRLAVRAVETAQRFERDRHDTELAGVLGLR</sequence>
<name>A0A2U3N978_9MYCO</name>
<dbReference type="EMBL" id="FTRV01000010">
    <property type="protein sequence ID" value="SPM28052.1"/>
    <property type="molecule type" value="Genomic_DNA"/>
</dbReference>
<dbReference type="Gene3D" id="3.40.50.2000">
    <property type="entry name" value="Glycogen Phosphorylase B"/>
    <property type="match status" value="2"/>
</dbReference>